<gene>
    <name evidence="1" type="ORF">MM415B03055_0005</name>
</gene>
<organism evidence="1">
    <name type="scientific">viral metagenome</name>
    <dbReference type="NCBI Taxonomy" id="1070528"/>
    <lineage>
        <taxon>unclassified sequences</taxon>
        <taxon>metagenomes</taxon>
        <taxon>organismal metagenomes</taxon>
    </lineage>
</organism>
<name>A0A6M3L093_9ZZZZ</name>
<dbReference type="AlphaFoldDB" id="A0A6M3L093"/>
<accession>A0A6M3L093</accession>
<reference evidence="1" key="1">
    <citation type="submission" date="2020-03" db="EMBL/GenBank/DDBJ databases">
        <title>The deep terrestrial virosphere.</title>
        <authorList>
            <person name="Holmfeldt K."/>
            <person name="Nilsson E."/>
            <person name="Simone D."/>
            <person name="Lopez-Fernandez M."/>
            <person name="Wu X."/>
            <person name="de Brujin I."/>
            <person name="Lundin D."/>
            <person name="Andersson A."/>
            <person name="Bertilsson S."/>
            <person name="Dopson M."/>
        </authorList>
    </citation>
    <scope>NUCLEOTIDE SEQUENCE</scope>
    <source>
        <strain evidence="1">MM415B03055</strain>
    </source>
</reference>
<proteinExistence type="predicted"/>
<protein>
    <submittedName>
        <fullName evidence="1">Uncharacterized protein</fullName>
    </submittedName>
</protein>
<dbReference type="EMBL" id="MT142680">
    <property type="protein sequence ID" value="QJA87074.1"/>
    <property type="molecule type" value="Genomic_DNA"/>
</dbReference>
<sequence length="65" mass="7716">MMDEGKGKLRMLEEPEVFDLGGIDKMDNMNHYFRIGEEVYLKGSKFRIQRLSPKGIKLKVLKWDR</sequence>
<evidence type="ECO:0000313" key="1">
    <source>
        <dbReference type="EMBL" id="QJA87074.1"/>
    </source>
</evidence>